<dbReference type="AlphaFoldDB" id="A0A104A495"/>
<proteinExistence type="predicted"/>
<keyword evidence="1" id="KW-0732">Signal</keyword>
<dbReference type="PROSITE" id="PS51257">
    <property type="entry name" value="PROKAR_LIPOPROTEIN"/>
    <property type="match status" value="1"/>
</dbReference>
<sequence>MHYPIRAAIALSFGMFVLAGCGGEADDTPAATPAVSVADYVVPRVPSCSPGDTPETALQGQVPAALRQAGFGGFNCNLKRVSQIQGEGASWSAATYTDRKGQTCFYHATMGANALFNNPDAPPRVNPGVPVIDITNPAQPVRVSSLTSTSMIDPWESLRVNVARGILAADNGLGGGGGPEIDLYDIASDCTRPQLLASVPVGTGADGGIVPATKPLGHEGGFSPDGLTYYVGGAFTKAYYAIDLTVPTRPKMISAINVADLGMGNISHGLSVSQDGTRAYFVASGNGGTAIGMGAPPLNDANATGDNGFFVVDTSEVQSRRPNAQMHRIATVPVRDGSIAQHTISFAVAGKPYVIEVDEGGAGGLQDPGATAVKAACNAGVAPFPMGHIYDMSSEAAPRLVSELRLETHAIANCSKVIPDIAGLSTFTYGAHYCSVDNRQNATALACSYFNSGIRVFDIRDPSKPKEIAYYNPASAKSPGAGSAHLMFGQYRAGGPDWCASRLDFDFDRHLLTTACQDNGMLVLSFENGSWPFPESTKATEIGN</sequence>
<protein>
    <recommendedName>
        <fullName evidence="4">Lipoprotein</fullName>
    </recommendedName>
</protein>
<evidence type="ECO:0000256" key="1">
    <source>
        <dbReference type="SAM" id="SignalP"/>
    </source>
</evidence>
<dbReference type="RefSeq" id="WP_059526740.1">
    <property type="nucleotide sequence ID" value="NZ_LOXZ01000038.1"/>
</dbReference>
<feature type="signal peptide" evidence="1">
    <location>
        <begin position="1"/>
        <end position="19"/>
    </location>
</feature>
<dbReference type="SUPFAM" id="SSF101908">
    <property type="entry name" value="Putative isomerase YbhE"/>
    <property type="match status" value="1"/>
</dbReference>
<organism evidence="2 3">
    <name type="scientific">Burkholderia cepacia</name>
    <name type="common">Pseudomonas cepacia</name>
    <dbReference type="NCBI Taxonomy" id="292"/>
    <lineage>
        <taxon>Bacteria</taxon>
        <taxon>Pseudomonadati</taxon>
        <taxon>Pseudomonadota</taxon>
        <taxon>Betaproteobacteria</taxon>
        <taxon>Burkholderiales</taxon>
        <taxon>Burkholderiaceae</taxon>
        <taxon>Burkholderia</taxon>
        <taxon>Burkholderia cepacia complex</taxon>
    </lineage>
</organism>
<accession>A0A104A495</accession>
<gene>
    <name evidence="2" type="ORF">WS90_37420</name>
</gene>
<dbReference type="Proteomes" id="UP000069001">
    <property type="component" value="Unassembled WGS sequence"/>
</dbReference>
<dbReference type="InterPro" id="IPR015943">
    <property type="entry name" value="WD40/YVTN_repeat-like_dom_sf"/>
</dbReference>
<feature type="chain" id="PRO_5007120255" description="Lipoprotein" evidence="1">
    <location>
        <begin position="20"/>
        <end position="544"/>
    </location>
</feature>
<evidence type="ECO:0000313" key="2">
    <source>
        <dbReference type="EMBL" id="KVK88299.1"/>
    </source>
</evidence>
<evidence type="ECO:0000313" key="3">
    <source>
        <dbReference type="Proteomes" id="UP000069001"/>
    </source>
</evidence>
<reference evidence="2 3" key="1">
    <citation type="submission" date="2015-11" db="EMBL/GenBank/DDBJ databases">
        <title>Expanding the genomic diversity of Burkholderia species for the development of highly accurate diagnostics.</title>
        <authorList>
            <person name="Sahl J."/>
            <person name="Keim P."/>
            <person name="Wagner D."/>
        </authorList>
    </citation>
    <scope>NUCLEOTIDE SEQUENCE [LARGE SCALE GENOMIC DNA]</scope>
    <source>
        <strain evidence="2 3">MSMB1302</strain>
    </source>
</reference>
<dbReference type="EMBL" id="LOYH01000013">
    <property type="protein sequence ID" value="KVK88299.1"/>
    <property type="molecule type" value="Genomic_DNA"/>
</dbReference>
<evidence type="ECO:0008006" key="4">
    <source>
        <dbReference type="Google" id="ProtNLM"/>
    </source>
</evidence>
<dbReference type="Gene3D" id="2.130.10.10">
    <property type="entry name" value="YVTN repeat-like/Quinoprotein amine dehydrogenase"/>
    <property type="match status" value="1"/>
</dbReference>
<comment type="caution">
    <text evidence="2">The sequence shown here is derived from an EMBL/GenBank/DDBJ whole genome shotgun (WGS) entry which is preliminary data.</text>
</comment>
<name>A0A104A495_BURCE</name>